<feature type="non-terminal residue" evidence="1">
    <location>
        <position position="63"/>
    </location>
</feature>
<dbReference type="EMBL" id="CACTIH010003960">
    <property type="protein sequence ID" value="CAA2987975.1"/>
    <property type="molecule type" value="Genomic_DNA"/>
</dbReference>
<proteinExistence type="predicted"/>
<evidence type="ECO:0000313" key="1">
    <source>
        <dbReference type="EMBL" id="CAA2987975.1"/>
    </source>
</evidence>
<keyword evidence="2" id="KW-1185">Reference proteome</keyword>
<reference evidence="1 2" key="1">
    <citation type="submission" date="2019-12" db="EMBL/GenBank/DDBJ databases">
        <authorList>
            <person name="Alioto T."/>
            <person name="Alioto T."/>
            <person name="Gomez Garrido J."/>
        </authorList>
    </citation>
    <scope>NUCLEOTIDE SEQUENCE [LARGE SCALE GENOMIC DNA]</scope>
</reference>
<gene>
    <name evidence="1" type="ORF">OLEA9_A095217</name>
</gene>
<protein>
    <submittedName>
        <fullName evidence="1">Uncharacterized protein</fullName>
    </submittedName>
</protein>
<dbReference type="Proteomes" id="UP000594638">
    <property type="component" value="Unassembled WGS sequence"/>
</dbReference>
<dbReference type="AlphaFoldDB" id="A0A8S0S889"/>
<sequence>SFFYTDNPFKLRQPATTKLHRPTAAAKRAVFAILWCQRLVERVWGFFLSLSNLKRWRQQFGDC</sequence>
<name>A0A8S0S889_OLEEU</name>
<organism evidence="1 2">
    <name type="scientific">Olea europaea subsp. europaea</name>
    <dbReference type="NCBI Taxonomy" id="158383"/>
    <lineage>
        <taxon>Eukaryota</taxon>
        <taxon>Viridiplantae</taxon>
        <taxon>Streptophyta</taxon>
        <taxon>Embryophyta</taxon>
        <taxon>Tracheophyta</taxon>
        <taxon>Spermatophyta</taxon>
        <taxon>Magnoliopsida</taxon>
        <taxon>eudicotyledons</taxon>
        <taxon>Gunneridae</taxon>
        <taxon>Pentapetalae</taxon>
        <taxon>asterids</taxon>
        <taxon>lamiids</taxon>
        <taxon>Lamiales</taxon>
        <taxon>Oleaceae</taxon>
        <taxon>Oleeae</taxon>
        <taxon>Olea</taxon>
    </lineage>
</organism>
<evidence type="ECO:0000313" key="2">
    <source>
        <dbReference type="Proteomes" id="UP000594638"/>
    </source>
</evidence>
<comment type="caution">
    <text evidence="1">The sequence shown here is derived from an EMBL/GenBank/DDBJ whole genome shotgun (WGS) entry which is preliminary data.</text>
</comment>
<accession>A0A8S0S889</accession>
<feature type="non-terminal residue" evidence="1">
    <location>
        <position position="1"/>
    </location>
</feature>
<dbReference type="Gramene" id="OE9A095217T1">
    <property type="protein sequence ID" value="OE9A095217C1"/>
    <property type="gene ID" value="OE9A095217"/>
</dbReference>